<name>A0AA41WW38_9ALTE</name>
<evidence type="ECO:0000313" key="7">
    <source>
        <dbReference type="EMBL" id="MCP3427445.1"/>
    </source>
</evidence>
<gene>
    <name evidence="7" type="ORF">NLF92_00600</name>
</gene>
<protein>
    <submittedName>
        <fullName evidence="7">OmpA family protein</fullName>
    </submittedName>
</protein>
<evidence type="ECO:0000256" key="3">
    <source>
        <dbReference type="ARBA" id="ARBA00023237"/>
    </source>
</evidence>
<dbReference type="InterPro" id="IPR006665">
    <property type="entry name" value="OmpA-like"/>
</dbReference>
<accession>A0AA41WW38</accession>
<dbReference type="Proteomes" id="UP001165413">
    <property type="component" value="Unassembled WGS sequence"/>
</dbReference>
<organism evidence="7 8">
    <name type="scientific">Opacimonas viscosa</name>
    <dbReference type="NCBI Taxonomy" id="2961944"/>
    <lineage>
        <taxon>Bacteria</taxon>
        <taxon>Pseudomonadati</taxon>
        <taxon>Pseudomonadota</taxon>
        <taxon>Gammaproteobacteria</taxon>
        <taxon>Alteromonadales</taxon>
        <taxon>Alteromonadaceae</taxon>
        <taxon>Opacimonas</taxon>
    </lineage>
</organism>
<dbReference type="InterPro" id="IPR050330">
    <property type="entry name" value="Bact_OuterMem_StrucFunc"/>
</dbReference>
<dbReference type="GO" id="GO:0009279">
    <property type="term" value="C:cell outer membrane"/>
    <property type="evidence" value="ECO:0007669"/>
    <property type="project" value="UniProtKB-SubCell"/>
</dbReference>
<dbReference type="PANTHER" id="PTHR30329:SF21">
    <property type="entry name" value="LIPOPROTEIN YIAD-RELATED"/>
    <property type="match status" value="1"/>
</dbReference>
<evidence type="ECO:0000259" key="6">
    <source>
        <dbReference type="PROSITE" id="PS51123"/>
    </source>
</evidence>
<evidence type="ECO:0000256" key="1">
    <source>
        <dbReference type="ARBA" id="ARBA00004442"/>
    </source>
</evidence>
<dbReference type="RefSeq" id="WP_254097801.1">
    <property type="nucleotide sequence ID" value="NZ_JANATA010000001.1"/>
</dbReference>
<dbReference type="PANTHER" id="PTHR30329">
    <property type="entry name" value="STATOR ELEMENT OF FLAGELLAR MOTOR COMPLEX"/>
    <property type="match status" value="1"/>
</dbReference>
<evidence type="ECO:0000256" key="5">
    <source>
        <dbReference type="SAM" id="SignalP"/>
    </source>
</evidence>
<keyword evidence="5" id="KW-0732">Signal</keyword>
<dbReference type="SUPFAM" id="SSF103088">
    <property type="entry name" value="OmpA-like"/>
    <property type="match status" value="1"/>
</dbReference>
<evidence type="ECO:0000313" key="8">
    <source>
        <dbReference type="Proteomes" id="UP001165413"/>
    </source>
</evidence>
<keyword evidence="2 4" id="KW-0472">Membrane</keyword>
<evidence type="ECO:0000256" key="2">
    <source>
        <dbReference type="ARBA" id="ARBA00023136"/>
    </source>
</evidence>
<keyword evidence="8" id="KW-1185">Reference proteome</keyword>
<comment type="caution">
    <text evidence="7">The sequence shown here is derived from an EMBL/GenBank/DDBJ whole genome shotgun (WGS) entry which is preliminary data.</text>
</comment>
<keyword evidence="3" id="KW-0998">Cell outer membrane</keyword>
<proteinExistence type="predicted"/>
<feature type="domain" description="OmpA-like" evidence="6">
    <location>
        <begin position="127"/>
        <end position="262"/>
    </location>
</feature>
<dbReference type="EMBL" id="JANATA010000001">
    <property type="protein sequence ID" value="MCP3427445.1"/>
    <property type="molecule type" value="Genomic_DNA"/>
</dbReference>
<evidence type="ECO:0000256" key="4">
    <source>
        <dbReference type="PROSITE-ProRule" id="PRU00473"/>
    </source>
</evidence>
<feature type="signal peptide" evidence="5">
    <location>
        <begin position="1"/>
        <end position="21"/>
    </location>
</feature>
<dbReference type="PROSITE" id="PS51123">
    <property type="entry name" value="OMPA_2"/>
    <property type="match status" value="1"/>
</dbReference>
<dbReference type="PRINTS" id="PR01021">
    <property type="entry name" value="OMPADOMAIN"/>
</dbReference>
<comment type="subcellular location">
    <subcellularLocation>
        <location evidence="1">Cell outer membrane</location>
    </subcellularLocation>
</comment>
<dbReference type="Pfam" id="PF00691">
    <property type="entry name" value="OmpA"/>
    <property type="match status" value="1"/>
</dbReference>
<dbReference type="AlphaFoldDB" id="A0AA41WW38"/>
<dbReference type="InterPro" id="IPR006664">
    <property type="entry name" value="OMP_bac"/>
</dbReference>
<dbReference type="Gene3D" id="3.30.1330.60">
    <property type="entry name" value="OmpA-like domain"/>
    <property type="match status" value="1"/>
</dbReference>
<dbReference type="CDD" id="cd07185">
    <property type="entry name" value="OmpA_C-like"/>
    <property type="match status" value="1"/>
</dbReference>
<feature type="chain" id="PRO_5041449586" evidence="5">
    <location>
        <begin position="22"/>
        <end position="269"/>
    </location>
</feature>
<reference evidence="7" key="1">
    <citation type="submission" date="2022-07" db="EMBL/GenBank/DDBJ databases">
        <title>Characterization of the Novel Bacterium Alteromonas immobilis LMIT006 and Alteromonas gregis LMIT007.</title>
        <authorList>
            <person name="Lin X."/>
        </authorList>
    </citation>
    <scope>NUCLEOTIDE SEQUENCE</scope>
    <source>
        <strain evidence="7">LMIT007</strain>
    </source>
</reference>
<sequence>MKKTYLLSTLALAMSSTSLYAAPQNTHAPDAPTPLVEPVPSYYGVGTGAVIGTLVGGPIGLVLGSAFGGMVVDDINTHNEIETLQALHAKQAQLIASQQTELAQLSDKISTEAATYAQVSLNQTPATKAIIPELLTHIQFATGASTISPIYQPQLDLLVELLASHDNWLVTLTGHADMRGDDAFNYDLSRSRAQKVKDYLTQGLQAKLGNNKTPNIMVKGAGEAQTAQANMTDTALDMTELDIDMEQLMFDRRVSIDIRPVSDVQVAQQ</sequence>
<dbReference type="InterPro" id="IPR036737">
    <property type="entry name" value="OmpA-like_sf"/>
</dbReference>